<comment type="caution">
    <text evidence="1">The sequence shown here is derived from an EMBL/GenBank/DDBJ whole genome shotgun (WGS) entry which is preliminary data.</text>
</comment>
<proteinExistence type="predicted"/>
<gene>
    <name evidence="1" type="ORF">AVEN_139172_1</name>
</gene>
<dbReference type="AlphaFoldDB" id="A0A4Y2PCI4"/>
<keyword evidence="2" id="KW-1185">Reference proteome</keyword>
<accession>A0A4Y2PCI4</accession>
<organism evidence="1 2">
    <name type="scientific">Araneus ventricosus</name>
    <name type="common">Orbweaver spider</name>
    <name type="synonym">Epeira ventricosa</name>
    <dbReference type="NCBI Taxonomy" id="182803"/>
    <lineage>
        <taxon>Eukaryota</taxon>
        <taxon>Metazoa</taxon>
        <taxon>Ecdysozoa</taxon>
        <taxon>Arthropoda</taxon>
        <taxon>Chelicerata</taxon>
        <taxon>Arachnida</taxon>
        <taxon>Araneae</taxon>
        <taxon>Araneomorphae</taxon>
        <taxon>Entelegynae</taxon>
        <taxon>Araneoidea</taxon>
        <taxon>Araneidae</taxon>
        <taxon>Araneus</taxon>
    </lineage>
</organism>
<sequence>MLTLSWTKWHIPLNLLGQSVISRPSSRQATTQSGTRNCYSSSLDVPANNMKIILSFFKKLEQLPSLKQLKFLTILMLHSQYKYYFGYLYPGNPVLLSETSLSFGVIFHGVSCHFEQQSDDDDEAKTNTLSPSIAPFGARLTTEDLM</sequence>
<evidence type="ECO:0000313" key="2">
    <source>
        <dbReference type="Proteomes" id="UP000499080"/>
    </source>
</evidence>
<protein>
    <submittedName>
        <fullName evidence="1">Uncharacterized protein</fullName>
    </submittedName>
</protein>
<evidence type="ECO:0000313" key="1">
    <source>
        <dbReference type="EMBL" id="GBN48683.1"/>
    </source>
</evidence>
<name>A0A4Y2PCI4_ARAVE</name>
<reference evidence="1 2" key="1">
    <citation type="journal article" date="2019" name="Sci. Rep.">
        <title>Orb-weaving spider Araneus ventricosus genome elucidates the spidroin gene catalogue.</title>
        <authorList>
            <person name="Kono N."/>
            <person name="Nakamura H."/>
            <person name="Ohtoshi R."/>
            <person name="Moran D.A.P."/>
            <person name="Shinohara A."/>
            <person name="Yoshida Y."/>
            <person name="Fujiwara M."/>
            <person name="Mori M."/>
            <person name="Tomita M."/>
            <person name="Arakawa K."/>
        </authorList>
    </citation>
    <scope>NUCLEOTIDE SEQUENCE [LARGE SCALE GENOMIC DNA]</scope>
</reference>
<dbReference type="Proteomes" id="UP000499080">
    <property type="component" value="Unassembled WGS sequence"/>
</dbReference>
<dbReference type="EMBL" id="BGPR01010910">
    <property type="protein sequence ID" value="GBN48683.1"/>
    <property type="molecule type" value="Genomic_DNA"/>
</dbReference>